<evidence type="ECO:0000313" key="6">
    <source>
        <dbReference type="EMBL" id="KAK6913052.1"/>
    </source>
</evidence>
<dbReference type="PROSITE" id="PS51203">
    <property type="entry name" value="CS"/>
    <property type="match status" value="1"/>
</dbReference>
<dbReference type="InterPro" id="IPR031107">
    <property type="entry name" value="Small_HSP"/>
</dbReference>
<comment type="caution">
    <text evidence="6">The sequence shown here is derived from an EMBL/GenBank/DDBJ whole genome shotgun (WGS) entry which is preliminary data.</text>
</comment>
<reference evidence="6 7" key="1">
    <citation type="submission" date="2023-12" db="EMBL/GenBank/DDBJ databases">
        <title>A high-quality genome assembly for Dillenia turbinata (Dilleniales).</title>
        <authorList>
            <person name="Chanderbali A."/>
        </authorList>
    </citation>
    <scope>NUCLEOTIDE SEQUENCE [LARGE SCALE GENOMIC DNA]</scope>
    <source>
        <strain evidence="6">LSX21</strain>
        <tissue evidence="6">Leaf</tissue>
    </source>
</reference>
<evidence type="ECO:0000259" key="5">
    <source>
        <dbReference type="PROSITE" id="PS51203"/>
    </source>
</evidence>
<dbReference type="InterPro" id="IPR007052">
    <property type="entry name" value="CS_dom"/>
</dbReference>
<dbReference type="PANTHER" id="PTHR11527">
    <property type="entry name" value="HEAT-SHOCK PROTEIN 20 FAMILY MEMBER"/>
    <property type="match status" value="1"/>
</dbReference>
<dbReference type="InterPro" id="IPR008978">
    <property type="entry name" value="HSP20-like_chaperone"/>
</dbReference>
<evidence type="ECO:0000259" key="4">
    <source>
        <dbReference type="PROSITE" id="PS01031"/>
    </source>
</evidence>
<dbReference type="Pfam" id="PF00011">
    <property type="entry name" value="HSP20"/>
    <property type="match status" value="1"/>
</dbReference>
<dbReference type="GO" id="GO:0006950">
    <property type="term" value="P:response to stress"/>
    <property type="evidence" value="ECO:0007669"/>
    <property type="project" value="UniProtKB-ARBA"/>
</dbReference>
<keyword evidence="7" id="KW-1185">Reference proteome</keyword>
<evidence type="ECO:0000313" key="7">
    <source>
        <dbReference type="Proteomes" id="UP001370490"/>
    </source>
</evidence>
<dbReference type="InterPro" id="IPR002068">
    <property type="entry name" value="A-crystallin/Hsp20_dom"/>
</dbReference>
<dbReference type="EMBL" id="JBAMMX010000027">
    <property type="protein sequence ID" value="KAK6913052.1"/>
    <property type="molecule type" value="Genomic_DNA"/>
</dbReference>
<proteinExistence type="inferred from homology"/>
<dbReference type="CDD" id="cd06472">
    <property type="entry name" value="ACD_ScHsp26_like"/>
    <property type="match status" value="1"/>
</dbReference>
<evidence type="ECO:0000256" key="1">
    <source>
        <dbReference type="ARBA" id="ARBA00023016"/>
    </source>
</evidence>
<gene>
    <name evidence="6" type="ORF">RJ641_022653</name>
</gene>
<sequence>MSKISQLFNNTPLSFENWEPNFLALVRNCPVLNTPIDWKETPEGHVFMVDLPGLRKEDVKVEVDEQRVLHISGERKVESDEKNETWHRVERDRGPFHRRFRLPENAKVDEVKASMQNGVLLITVAKQEIKKPQPQIVEIKEIKG</sequence>
<evidence type="ECO:0000256" key="3">
    <source>
        <dbReference type="RuleBase" id="RU003616"/>
    </source>
</evidence>
<comment type="similarity">
    <text evidence="2 3">Belongs to the small heat shock protein (HSP20) family.</text>
</comment>
<feature type="domain" description="CS" evidence="5">
    <location>
        <begin position="31"/>
        <end position="137"/>
    </location>
</feature>
<dbReference type="Proteomes" id="UP001370490">
    <property type="component" value="Unassembled WGS sequence"/>
</dbReference>
<dbReference type="AlphaFoldDB" id="A0AAN8YUG6"/>
<keyword evidence="1" id="KW-0346">Stress response</keyword>
<organism evidence="6 7">
    <name type="scientific">Dillenia turbinata</name>
    <dbReference type="NCBI Taxonomy" id="194707"/>
    <lineage>
        <taxon>Eukaryota</taxon>
        <taxon>Viridiplantae</taxon>
        <taxon>Streptophyta</taxon>
        <taxon>Embryophyta</taxon>
        <taxon>Tracheophyta</taxon>
        <taxon>Spermatophyta</taxon>
        <taxon>Magnoliopsida</taxon>
        <taxon>eudicotyledons</taxon>
        <taxon>Gunneridae</taxon>
        <taxon>Pentapetalae</taxon>
        <taxon>Dilleniales</taxon>
        <taxon>Dilleniaceae</taxon>
        <taxon>Dillenia</taxon>
    </lineage>
</organism>
<accession>A0AAN8YUG6</accession>
<name>A0AAN8YUG6_9MAGN</name>
<dbReference type="PROSITE" id="PS01031">
    <property type="entry name" value="SHSP"/>
    <property type="match status" value="1"/>
</dbReference>
<dbReference type="Gene3D" id="2.60.40.790">
    <property type="match status" value="1"/>
</dbReference>
<protein>
    <submittedName>
        <fullName evidence="6">Alpha crystallin/Hsp20 domain</fullName>
    </submittedName>
</protein>
<evidence type="ECO:0000256" key="2">
    <source>
        <dbReference type="PROSITE-ProRule" id="PRU00285"/>
    </source>
</evidence>
<feature type="domain" description="SHSP" evidence="4">
    <location>
        <begin position="27"/>
        <end position="142"/>
    </location>
</feature>
<dbReference type="SUPFAM" id="SSF49764">
    <property type="entry name" value="HSP20-like chaperones"/>
    <property type="match status" value="1"/>
</dbReference>